<dbReference type="eggNOG" id="arCOG01981">
    <property type="taxonomic scope" value="Archaea"/>
</dbReference>
<evidence type="ECO:0000259" key="13">
    <source>
        <dbReference type="PROSITE" id="PS51134"/>
    </source>
</evidence>
<keyword evidence="5 11" id="KW-0863">Zinc-finger</keyword>
<comment type="function">
    <text evidence="9 10">Stabilizes TBP binding to an archaeal box-A promoter. Also responsible for recruiting RNA polymerase II to the pre-initiation complex (DNA-TBP-TFIIB).</text>
</comment>
<evidence type="ECO:0000256" key="8">
    <source>
        <dbReference type="ARBA" id="ARBA00023163"/>
    </source>
</evidence>
<dbReference type="GO" id="GO:0097550">
    <property type="term" value="C:transcription preinitiation complex"/>
    <property type="evidence" value="ECO:0007669"/>
    <property type="project" value="TreeGrafter"/>
</dbReference>
<dbReference type="PANTHER" id="PTHR11618:SF13">
    <property type="entry name" value="TRANSCRIPTION INITIATION FACTOR IIB"/>
    <property type="match status" value="1"/>
</dbReference>
<feature type="region of interest" description="Disordered" evidence="12">
    <location>
        <begin position="1"/>
        <end position="26"/>
    </location>
</feature>
<feature type="compositionally biased region" description="Basic and acidic residues" evidence="12">
    <location>
        <begin position="1"/>
        <end position="21"/>
    </location>
</feature>
<dbReference type="CDD" id="cd20550">
    <property type="entry name" value="CYCLIN_TFIIB_archaea_like_rpt2"/>
    <property type="match status" value="1"/>
</dbReference>
<evidence type="ECO:0000256" key="12">
    <source>
        <dbReference type="SAM" id="MobiDB-lite"/>
    </source>
</evidence>
<dbReference type="Pfam" id="PF08271">
    <property type="entry name" value="Zn_Ribbon_TF"/>
    <property type="match status" value="1"/>
</dbReference>
<keyword evidence="8 10" id="KW-0804">Transcription</keyword>
<dbReference type="GO" id="GO:0003700">
    <property type="term" value="F:DNA-binding transcription factor activity"/>
    <property type="evidence" value="ECO:0007669"/>
    <property type="project" value="UniProtKB-UniRule"/>
</dbReference>
<feature type="binding site" evidence="10">
    <location>
        <position position="52"/>
    </location>
    <ligand>
        <name>Zn(2+)</name>
        <dbReference type="ChEBI" id="CHEBI:29105"/>
    </ligand>
</feature>
<dbReference type="PROSITE" id="PS51134">
    <property type="entry name" value="ZF_TFIIB"/>
    <property type="match status" value="1"/>
</dbReference>
<dbReference type="GO" id="GO:0003743">
    <property type="term" value="F:translation initiation factor activity"/>
    <property type="evidence" value="ECO:0007669"/>
    <property type="project" value="UniProtKB-KW"/>
</dbReference>
<dbReference type="Pfam" id="PF00382">
    <property type="entry name" value="TFIIB"/>
    <property type="match status" value="2"/>
</dbReference>
<sequence length="326" mass="37041">MDRLVGKTIRESQRQDSEETQTKQGKQIEIVTCPDCDTQSIIRDESHGERHCHECGLVVSENEIDHGPEWRAFNPSDQESKSRVGSPTRKSMHDKGLTTTIDWKNKDTFGRILSPKKRSQMLRLRKWQQRIRTKDSNERNLQFALSEIDRMASALGLSQQIRETASVIYRTALRNDLIRGRSIEGVTSASLYAACRQNSIPRSLSEISQVARVNRKEIGRTYRYVSSHIGLELEPVDPKKYVPRFCSRLEVSNRVEQQANEIIDETAEAGLLSGRSPTGFAAAAIYSAALLCNEKKTQREVANVSNVTEVTIRNRYQEQIATLQSF</sequence>
<evidence type="ECO:0000256" key="1">
    <source>
        <dbReference type="ARBA" id="ARBA00010857"/>
    </source>
</evidence>
<evidence type="ECO:0000256" key="6">
    <source>
        <dbReference type="ARBA" id="ARBA00022833"/>
    </source>
</evidence>
<dbReference type="InterPro" id="IPR023484">
    <property type="entry name" value="TFIIB_arc"/>
</dbReference>
<dbReference type="NCBIfam" id="NF001658">
    <property type="entry name" value="PRK00423.1"/>
    <property type="match status" value="1"/>
</dbReference>
<feature type="region of interest" description="Disordered" evidence="12">
    <location>
        <begin position="67"/>
        <end position="94"/>
    </location>
</feature>
<dbReference type="InterPro" id="IPR013137">
    <property type="entry name" value="Znf_TFIIB"/>
</dbReference>
<gene>
    <name evidence="10" type="primary">tfb</name>
    <name evidence="14" type="ORF">J07HQW2_00147</name>
</gene>
<feature type="repeat" description="2" evidence="10">
    <location>
        <begin position="240"/>
        <end position="321"/>
    </location>
</feature>
<evidence type="ECO:0000313" key="15">
    <source>
        <dbReference type="Proteomes" id="UP000030710"/>
    </source>
</evidence>
<evidence type="ECO:0000256" key="4">
    <source>
        <dbReference type="ARBA" id="ARBA00022737"/>
    </source>
</evidence>
<feature type="binding site" evidence="10">
    <location>
        <position position="55"/>
    </location>
    <ligand>
        <name>Zn(2+)</name>
        <dbReference type="ChEBI" id="CHEBI:29105"/>
    </ligand>
</feature>
<feature type="binding site" evidence="10">
    <location>
        <position position="36"/>
    </location>
    <ligand>
        <name>Zn(2+)</name>
        <dbReference type="ChEBI" id="CHEBI:29105"/>
    </ligand>
</feature>
<dbReference type="GO" id="GO:0017025">
    <property type="term" value="F:TBP-class protein binding"/>
    <property type="evidence" value="ECO:0007669"/>
    <property type="project" value="InterPro"/>
</dbReference>
<dbReference type="Gene3D" id="1.10.472.10">
    <property type="entry name" value="Cyclin-like"/>
    <property type="match status" value="1"/>
</dbReference>
<dbReference type="InterPro" id="IPR013763">
    <property type="entry name" value="Cyclin-like_dom"/>
</dbReference>
<dbReference type="CDD" id="cd20549">
    <property type="entry name" value="CYCLIN_TFIIB_archaea_like_rpt1"/>
    <property type="match status" value="1"/>
</dbReference>
<dbReference type="SUPFAM" id="SSF57783">
    <property type="entry name" value="Zinc beta-ribbon"/>
    <property type="match status" value="1"/>
</dbReference>
<dbReference type="FunFam" id="1.10.472.170:FF:000001">
    <property type="entry name" value="Transcription initiation factor IIB"/>
    <property type="match status" value="1"/>
</dbReference>
<keyword evidence="6 10" id="KW-0862">Zinc</keyword>
<dbReference type="GO" id="GO:0070897">
    <property type="term" value="P:transcription preinitiation complex assembly"/>
    <property type="evidence" value="ECO:0007669"/>
    <property type="project" value="InterPro"/>
</dbReference>
<dbReference type="SUPFAM" id="SSF47954">
    <property type="entry name" value="Cyclin-like"/>
    <property type="match status" value="2"/>
</dbReference>
<dbReference type="PANTHER" id="PTHR11618">
    <property type="entry name" value="TRANSCRIPTION INITIATION FACTOR IIB-RELATED"/>
    <property type="match status" value="1"/>
</dbReference>
<dbReference type="AlphaFoldDB" id="U1MTU4"/>
<evidence type="ECO:0000256" key="2">
    <source>
        <dbReference type="ARBA" id="ARBA00013932"/>
    </source>
</evidence>
<keyword evidence="14" id="KW-0396">Initiation factor</keyword>
<dbReference type="SMART" id="SM00385">
    <property type="entry name" value="CYCLIN"/>
    <property type="match status" value="2"/>
</dbReference>
<keyword evidence="7 10" id="KW-0805">Transcription regulation</keyword>
<dbReference type="STRING" id="1238425.J07HQW2_00147"/>
<accession>U1MTU4</accession>
<protein>
    <recommendedName>
        <fullName evidence="2 10">Transcription initiation factor IIB</fullName>
        <shortName evidence="10">TFIIB</shortName>
    </recommendedName>
</protein>
<keyword evidence="3 10" id="KW-0479">Metal-binding</keyword>
<organism evidence="14 15">
    <name type="scientific">Haloquadratum walsbyi J07HQW2</name>
    <dbReference type="NCBI Taxonomy" id="1238425"/>
    <lineage>
        <taxon>Archaea</taxon>
        <taxon>Methanobacteriati</taxon>
        <taxon>Methanobacteriota</taxon>
        <taxon>Stenosarchaea group</taxon>
        <taxon>Halobacteria</taxon>
        <taxon>Halobacteriales</taxon>
        <taxon>Haloferacaceae</taxon>
        <taxon>Haloquadratum</taxon>
    </lineage>
</organism>
<keyword evidence="4 10" id="KW-0677">Repeat</keyword>
<dbReference type="HAMAP" id="MF_00383">
    <property type="entry name" value="TF2B_arch"/>
    <property type="match status" value="1"/>
</dbReference>
<reference evidence="14 15" key="1">
    <citation type="journal article" date="2013" name="PLoS ONE">
        <title>Assembly-driven community genomics of a hypersaline microbial ecosystem.</title>
        <authorList>
            <person name="Podell S."/>
            <person name="Ugalde J.A."/>
            <person name="Narasingarao P."/>
            <person name="Banfield J.F."/>
            <person name="Heidelberg K.B."/>
            <person name="Allen E.E."/>
        </authorList>
    </citation>
    <scope>NUCLEOTIDE SEQUENCE [LARGE SCALE GENOMIC DNA]</scope>
    <source>
        <strain evidence="15">J07HQW2</strain>
    </source>
</reference>
<evidence type="ECO:0000313" key="14">
    <source>
        <dbReference type="EMBL" id="ERG93714.1"/>
    </source>
</evidence>
<evidence type="ECO:0000256" key="7">
    <source>
        <dbReference type="ARBA" id="ARBA00023015"/>
    </source>
</evidence>
<evidence type="ECO:0000256" key="9">
    <source>
        <dbReference type="ARBA" id="ARBA00053882"/>
    </source>
</evidence>
<dbReference type="FunFam" id="1.10.472.10:FF:000023">
    <property type="entry name" value="Transcription initiation factor IIB"/>
    <property type="match status" value="1"/>
</dbReference>
<dbReference type="PRINTS" id="PR00685">
    <property type="entry name" value="TIFACTORIIB"/>
</dbReference>
<dbReference type="Gene3D" id="1.10.472.170">
    <property type="match status" value="1"/>
</dbReference>
<evidence type="ECO:0000256" key="10">
    <source>
        <dbReference type="HAMAP-Rule" id="MF_00383"/>
    </source>
</evidence>
<evidence type="ECO:0000256" key="3">
    <source>
        <dbReference type="ARBA" id="ARBA00022723"/>
    </source>
</evidence>
<dbReference type="Proteomes" id="UP000030710">
    <property type="component" value="Unassembled WGS sequence"/>
</dbReference>
<evidence type="ECO:0000256" key="5">
    <source>
        <dbReference type="ARBA" id="ARBA00022771"/>
    </source>
</evidence>
<dbReference type="HOGENOM" id="CLU_043736_0_1_2"/>
<feature type="domain" description="TFIIB-type" evidence="13">
    <location>
        <begin position="29"/>
        <end position="60"/>
    </location>
</feature>
<feature type="repeat" description="1" evidence="10">
    <location>
        <begin position="146"/>
        <end position="229"/>
    </location>
</feature>
<feature type="binding site" evidence="10">
    <location>
        <position position="33"/>
    </location>
    <ligand>
        <name>Zn(2+)</name>
        <dbReference type="ChEBI" id="CHEBI:29105"/>
    </ligand>
</feature>
<dbReference type="InterPro" id="IPR013150">
    <property type="entry name" value="TFIIB_cyclin"/>
</dbReference>
<dbReference type="EMBL" id="KE356561">
    <property type="protein sequence ID" value="ERG93714.1"/>
    <property type="molecule type" value="Genomic_DNA"/>
</dbReference>
<dbReference type="InterPro" id="IPR036915">
    <property type="entry name" value="Cyclin-like_sf"/>
</dbReference>
<proteinExistence type="inferred from homology"/>
<dbReference type="InterPro" id="IPR000812">
    <property type="entry name" value="TFIIB"/>
</dbReference>
<comment type="similarity">
    <text evidence="1 10">Belongs to the TFIIB family.</text>
</comment>
<keyword evidence="14" id="KW-0648">Protein biosynthesis</keyword>
<name>U1MTU4_9EURY</name>
<evidence type="ECO:0000256" key="11">
    <source>
        <dbReference type="PROSITE-ProRule" id="PRU00469"/>
    </source>
</evidence>
<dbReference type="GO" id="GO:0008270">
    <property type="term" value="F:zinc ion binding"/>
    <property type="evidence" value="ECO:0007669"/>
    <property type="project" value="UniProtKB-UniRule"/>
</dbReference>